<dbReference type="GO" id="GO:0004386">
    <property type="term" value="F:helicase activity"/>
    <property type="evidence" value="ECO:0007669"/>
    <property type="project" value="UniProtKB-KW"/>
</dbReference>
<evidence type="ECO:0000256" key="7">
    <source>
        <dbReference type="ARBA" id="ARBA00023204"/>
    </source>
</evidence>
<accession>A0A1M6M2A4</accession>
<evidence type="ECO:0000256" key="6">
    <source>
        <dbReference type="ARBA" id="ARBA00023125"/>
    </source>
</evidence>
<dbReference type="EMBL" id="FRAG01000008">
    <property type="protein sequence ID" value="SHJ77463.1"/>
    <property type="molecule type" value="Genomic_DNA"/>
</dbReference>
<dbReference type="GO" id="GO:0006281">
    <property type="term" value="P:DNA repair"/>
    <property type="evidence" value="ECO:0007669"/>
    <property type="project" value="UniProtKB-KW"/>
</dbReference>
<organism evidence="10 11">
    <name type="scientific">Paramaledivibacter caminithermalis (strain DSM 15212 / CIP 107654 / DViRD3)</name>
    <name type="common">Clostridium caminithermale</name>
    <dbReference type="NCBI Taxonomy" id="1121301"/>
    <lineage>
        <taxon>Bacteria</taxon>
        <taxon>Bacillati</taxon>
        <taxon>Bacillota</taxon>
        <taxon>Clostridia</taxon>
        <taxon>Peptostreptococcales</taxon>
        <taxon>Caminicellaceae</taxon>
        <taxon>Paramaledivibacter</taxon>
    </lineage>
</organism>
<dbReference type="Gene3D" id="3.90.320.10">
    <property type="match status" value="1"/>
</dbReference>
<feature type="domain" description="PD-(D/E)XK endonuclease-like" evidence="9">
    <location>
        <begin position="38"/>
        <end position="197"/>
    </location>
</feature>
<evidence type="ECO:0000259" key="9">
    <source>
        <dbReference type="Pfam" id="PF12705"/>
    </source>
</evidence>
<evidence type="ECO:0000313" key="11">
    <source>
        <dbReference type="Proteomes" id="UP000184465"/>
    </source>
</evidence>
<reference evidence="10 11" key="1">
    <citation type="submission" date="2016-11" db="EMBL/GenBank/DDBJ databases">
        <authorList>
            <person name="Jaros S."/>
            <person name="Januszkiewicz K."/>
            <person name="Wedrychowicz H."/>
        </authorList>
    </citation>
    <scope>NUCLEOTIDE SEQUENCE [LARGE SCALE GENOMIC DNA]</scope>
    <source>
        <strain evidence="10 11">DSM 15212</strain>
    </source>
</reference>
<evidence type="ECO:0000256" key="1">
    <source>
        <dbReference type="ARBA" id="ARBA00022741"/>
    </source>
</evidence>
<dbReference type="GO" id="GO:0003677">
    <property type="term" value="F:DNA binding"/>
    <property type="evidence" value="ECO:0007669"/>
    <property type="project" value="UniProtKB-KW"/>
</dbReference>
<dbReference type="Pfam" id="PF12705">
    <property type="entry name" value="PDDEXK_1"/>
    <property type="match status" value="1"/>
</dbReference>
<keyword evidence="4" id="KW-0347">Helicase</keyword>
<keyword evidence="11" id="KW-1185">Reference proteome</keyword>
<dbReference type="Proteomes" id="UP000184465">
    <property type="component" value="Unassembled WGS sequence"/>
</dbReference>
<keyword evidence="6" id="KW-0238">DNA-binding</keyword>
<proteinExistence type="predicted"/>
<dbReference type="GO" id="GO:0016787">
    <property type="term" value="F:hydrolase activity"/>
    <property type="evidence" value="ECO:0007669"/>
    <property type="project" value="UniProtKB-KW"/>
</dbReference>
<keyword evidence="3" id="KW-0378">Hydrolase</keyword>
<evidence type="ECO:0000256" key="2">
    <source>
        <dbReference type="ARBA" id="ARBA00022763"/>
    </source>
</evidence>
<keyword evidence="5" id="KW-0067">ATP-binding</keyword>
<keyword evidence="2" id="KW-0227">DNA damage</keyword>
<dbReference type="GO" id="GO:0005524">
    <property type="term" value="F:ATP binding"/>
    <property type="evidence" value="ECO:0007669"/>
    <property type="project" value="UniProtKB-KW"/>
</dbReference>
<keyword evidence="7" id="KW-0234">DNA repair</keyword>
<evidence type="ECO:0000313" key="10">
    <source>
        <dbReference type="EMBL" id="SHJ77463.1"/>
    </source>
</evidence>
<dbReference type="AlphaFoldDB" id="A0A1M6M2A4"/>
<evidence type="ECO:0000256" key="3">
    <source>
        <dbReference type="ARBA" id="ARBA00022801"/>
    </source>
</evidence>
<evidence type="ECO:0000256" key="5">
    <source>
        <dbReference type="ARBA" id="ARBA00022840"/>
    </source>
</evidence>
<sequence length="493" mass="58198">MHLGLEKGIDEMEKYYYYQYPVISDKHINEMIKLMILVEKALEVMQDLIRDKPVTFEYEIDFPEFKGFVDLIIHNKDSTVDIYDFKYSNNIDHYLQSKQLHLYKYYLEKLGFKVKRLGFIFIPKTSIRQKKTEDLYQFRKRLKETLSGMEVKVIKLDYDHQKVEEFFNSCLDIESEKIYEKSPSRLCNWCEFQKYCEEEIDYMLLPKNERREKKIDVNPDMWLYADSYVGKSTFVDKFDDLLFLNTDGNTDNTTSPVIKIADEVTYEGRLKKVKMAWEVFLDAVSELEKKDNTFKRVCIDLVEDLYEHCRLYIYKKLNIDHEQDAGFGKGWDMVRTEFLSAMKRLKNLGYQIIYISKELNSEITLKNGNKITTIKPNINDKVANVLAGTVDLTVRAYIDGKERFLQLEKKENIFGGGRFEFKEDRVKLDKEEFIKALKAAQEGIKTYSKVEKTEDSTAEGEVKDKLSETKETATETPEVAPEKTVKKSRRSRK</sequence>
<dbReference type="InterPro" id="IPR038726">
    <property type="entry name" value="PDDEXK_AddAB-type"/>
</dbReference>
<gene>
    <name evidence="10" type="ORF">SAMN02745912_01038</name>
</gene>
<evidence type="ECO:0000256" key="8">
    <source>
        <dbReference type="SAM" id="MobiDB-lite"/>
    </source>
</evidence>
<keyword evidence="1" id="KW-0547">Nucleotide-binding</keyword>
<feature type="region of interest" description="Disordered" evidence="8">
    <location>
        <begin position="448"/>
        <end position="493"/>
    </location>
</feature>
<dbReference type="InterPro" id="IPR011604">
    <property type="entry name" value="PDDEXK-like_dom_sf"/>
</dbReference>
<name>A0A1M6M2A4_PARC5</name>
<dbReference type="STRING" id="1121301.SAMN02745912_01038"/>
<dbReference type="Pfam" id="PF13479">
    <property type="entry name" value="AAA_24"/>
    <property type="match status" value="1"/>
</dbReference>
<evidence type="ECO:0000256" key="4">
    <source>
        <dbReference type="ARBA" id="ARBA00022806"/>
    </source>
</evidence>
<protein>
    <submittedName>
        <fullName evidence="10">PD-(D/E)XK nuclease superfamily protein</fullName>
    </submittedName>
</protein>
<feature type="compositionally biased region" description="Basic and acidic residues" evidence="8">
    <location>
        <begin position="448"/>
        <end position="473"/>
    </location>
</feature>